<gene>
    <name evidence="6" type="ORF">SAMN04487865_102420</name>
</gene>
<dbReference type="SUPFAM" id="SSF50129">
    <property type="entry name" value="GroES-like"/>
    <property type="match status" value="1"/>
</dbReference>
<dbReference type="SMART" id="SM00829">
    <property type="entry name" value="PKS_ER"/>
    <property type="match status" value="1"/>
</dbReference>
<dbReference type="InterPro" id="IPR050129">
    <property type="entry name" value="Zn_alcohol_dh"/>
</dbReference>
<proteinExistence type="inferred from homology"/>
<dbReference type="GO" id="GO:0016616">
    <property type="term" value="F:oxidoreductase activity, acting on the CH-OH group of donors, NAD or NADP as acceptor"/>
    <property type="evidence" value="ECO:0007669"/>
    <property type="project" value="UniProtKB-ARBA"/>
</dbReference>
<dbReference type="Gene3D" id="3.40.50.720">
    <property type="entry name" value="NAD(P)-binding Rossmann-like Domain"/>
    <property type="match status" value="1"/>
</dbReference>
<sequence length="349" mass="37251">MKAVVLHGPENYPNNYEVMDIEKPVCGDGDILLKMKAAALCGTDKRIFTGAKTKGVRKDSVVGHEICGLIEQVGKNVKGYAVGDRVAIANVIPCGHCSACLSGRENACLHRQAIGYEFNGGFEEYVLIPQVCIESGNVVKLPDTVSYAAGALIEPLACCIRGLRNTGTGFNDTVLIIGAGPIGLMHLQLSLISGAREVIVSELDPEKRALALKLGAKIAVDPAKDDLEKIVMDETDGEGVDRIVMAIGVNALVDSTFKLAKKGGTVCLFAGFPKGKMSEFDPSVIHYNELNITGSTAYKRIDYLQAAGMVSSGKIDLDAIVSHKFKIEDFKKALDLHMAGTALKVVIED</sequence>
<evidence type="ECO:0000256" key="3">
    <source>
        <dbReference type="ARBA" id="ARBA00023002"/>
    </source>
</evidence>
<dbReference type="InterPro" id="IPR002328">
    <property type="entry name" value="ADH_Zn_CS"/>
</dbReference>
<dbReference type="PROSITE" id="PS00059">
    <property type="entry name" value="ADH_ZINC"/>
    <property type="match status" value="1"/>
</dbReference>
<dbReference type="SUPFAM" id="SSF51735">
    <property type="entry name" value="NAD(P)-binding Rossmann-fold domains"/>
    <property type="match status" value="1"/>
</dbReference>
<keyword evidence="2 4" id="KW-0862">Zinc</keyword>
<feature type="domain" description="Enoyl reductase (ER)" evidence="5">
    <location>
        <begin position="11"/>
        <end position="347"/>
    </location>
</feature>
<dbReference type="PANTHER" id="PTHR43401">
    <property type="entry name" value="L-THREONINE 3-DEHYDROGENASE"/>
    <property type="match status" value="1"/>
</dbReference>
<dbReference type="RefSeq" id="WP_074840704.1">
    <property type="nucleotide sequence ID" value="NZ_CP047056.1"/>
</dbReference>
<dbReference type="OrthoDB" id="9770544at2"/>
<comment type="cofactor">
    <cofactor evidence="4">
        <name>Zn(2+)</name>
        <dbReference type="ChEBI" id="CHEBI:29105"/>
    </cofactor>
</comment>
<dbReference type="InterPro" id="IPR011032">
    <property type="entry name" value="GroES-like_sf"/>
</dbReference>
<dbReference type="Pfam" id="PF08240">
    <property type="entry name" value="ADH_N"/>
    <property type="match status" value="1"/>
</dbReference>
<dbReference type="InterPro" id="IPR036291">
    <property type="entry name" value="NAD(P)-bd_dom_sf"/>
</dbReference>
<comment type="similarity">
    <text evidence="4">Belongs to the zinc-containing alcohol dehydrogenase family.</text>
</comment>
<evidence type="ECO:0000259" key="5">
    <source>
        <dbReference type="SMART" id="SM00829"/>
    </source>
</evidence>
<dbReference type="InterPro" id="IPR013154">
    <property type="entry name" value="ADH-like_N"/>
</dbReference>
<dbReference type="Gene3D" id="3.90.180.10">
    <property type="entry name" value="Medium-chain alcohol dehydrogenases, catalytic domain"/>
    <property type="match status" value="1"/>
</dbReference>
<reference evidence="6 7" key="1">
    <citation type="submission" date="2016-10" db="EMBL/GenBank/DDBJ databases">
        <authorList>
            <person name="Varghese N."/>
            <person name="Submissions S."/>
        </authorList>
    </citation>
    <scope>NUCLEOTIDE SEQUENCE [LARGE SCALE GENOMIC DNA]</scope>
    <source>
        <strain evidence="6 7">22B</strain>
    </source>
</reference>
<dbReference type="AlphaFoldDB" id="A0A662Z985"/>
<name>A0A662Z985_9GAMM</name>
<evidence type="ECO:0000313" key="7">
    <source>
        <dbReference type="Proteomes" id="UP000243374"/>
    </source>
</evidence>
<evidence type="ECO:0000256" key="2">
    <source>
        <dbReference type="ARBA" id="ARBA00022833"/>
    </source>
</evidence>
<protein>
    <submittedName>
        <fullName evidence="6">L-iditol 2-dehydrogenase</fullName>
    </submittedName>
</protein>
<keyword evidence="7" id="KW-1185">Reference proteome</keyword>
<dbReference type="PANTHER" id="PTHR43401:SF2">
    <property type="entry name" value="L-THREONINE 3-DEHYDROGENASE"/>
    <property type="match status" value="1"/>
</dbReference>
<organism evidence="6 7">
    <name type="scientific">Succinivibrio dextrinosolvens</name>
    <dbReference type="NCBI Taxonomy" id="83771"/>
    <lineage>
        <taxon>Bacteria</taxon>
        <taxon>Pseudomonadati</taxon>
        <taxon>Pseudomonadota</taxon>
        <taxon>Gammaproteobacteria</taxon>
        <taxon>Aeromonadales</taxon>
        <taxon>Succinivibrionaceae</taxon>
        <taxon>Succinivibrio</taxon>
    </lineage>
</organism>
<dbReference type="InterPro" id="IPR020843">
    <property type="entry name" value="ER"/>
</dbReference>
<evidence type="ECO:0000313" key="6">
    <source>
        <dbReference type="EMBL" id="SFK09776.1"/>
    </source>
</evidence>
<dbReference type="GO" id="GO:0008270">
    <property type="term" value="F:zinc ion binding"/>
    <property type="evidence" value="ECO:0007669"/>
    <property type="project" value="InterPro"/>
</dbReference>
<accession>A0A662Z985</accession>
<dbReference type="InterPro" id="IPR013149">
    <property type="entry name" value="ADH-like_C"/>
</dbReference>
<dbReference type="Pfam" id="PF00107">
    <property type="entry name" value="ADH_zinc_N"/>
    <property type="match status" value="1"/>
</dbReference>
<keyword evidence="3" id="KW-0560">Oxidoreductase</keyword>
<evidence type="ECO:0000256" key="1">
    <source>
        <dbReference type="ARBA" id="ARBA00022723"/>
    </source>
</evidence>
<keyword evidence="1 4" id="KW-0479">Metal-binding</keyword>
<evidence type="ECO:0000256" key="4">
    <source>
        <dbReference type="RuleBase" id="RU361277"/>
    </source>
</evidence>
<dbReference type="Proteomes" id="UP000243374">
    <property type="component" value="Unassembled WGS sequence"/>
</dbReference>
<dbReference type="EMBL" id="FOSF01000024">
    <property type="protein sequence ID" value="SFK09776.1"/>
    <property type="molecule type" value="Genomic_DNA"/>
</dbReference>